<accession>A0A1H4UDS9</accession>
<dbReference type="RefSeq" id="WP_068741734.1">
    <property type="nucleotide sequence ID" value="NZ_FNSA01000003.1"/>
</dbReference>
<gene>
    <name evidence="1" type="ORF">SAMN04489793_2865</name>
</gene>
<sequence length="203" mass="22421">MHEFVAGRPVWLLGLDGVLDGRWSKEELPTFDLSWLDDSFGDQRWYPALVSVIASAVERGIDVRWLTSFHVAVALRAYVDATPLPELPVLTEELLPDGYVFPGGGWTGTAGRVMWEADLVRHAVPDTSPLLWTPGWSYLSESSAYQCGDPARGRRPADVIDSRSGATTILLPKANPRLSYMTKGDLKTVDRWIARHGTEQASG</sequence>
<name>A0A1H4UDS9_TSUTY</name>
<dbReference type="STRING" id="57704.SAMN04489793_2865"/>
<dbReference type="AlphaFoldDB" id="A0A1H4UDS9"/>
<reference evidence="2" key="1">
    <citation type="submission" date="2016-10" db="EMBL/GenBank/DDBJ databases">
        <authorList>
            <person name="Varghese N."/>
            <person name="Submissions S."/>
        </authorList>
    </citation>
    <scope>NUCLEOTIDE SEQUENCE [LARGE SCALE GENOMIC DNA]</scope>
    <source>
        <strain evidence="2">DSM 44234</strain>
    </source>
</reference>
<proteinExistence type="predicted"/>
<evidence type="ECO:0000313" key="2">
    <source>
        <dbReference type="Proteomes" id="UP000182241"/>
    </source>
</evidence>
<protein>
    <submittedName>
        <fullName evidence="1">Uncharacterized protein</fullName>
    </submittedName>
</protein>
<dbReference type="EMBL" id="FNSA01000003">
    <property type="protein sequence ID" value="SEC66815.1"/>
    <property type="molecule type" value="Genomic_DNA"/>
</dbReference>
<organism evidence="1 2">
    <name type="scientific">Tsukamurella tyrosinosolvens</name>
    <dbReference type="NCBI Taxonomy" id="57704"/>
    <lineage>
        <taxon>Bacteria</taxon>
        <taxon>Bacillati</taxon>
        <taxon>Actinomycetota</taxon>
        <taxon>Actinomycetes</taxon>
        <taxon>Mycobacteriales</taxon>
        <taxon>Tsukamurellaceae</taxon>
        <taxon>Tsukamurella</taxon>
    </lineage>
</organism>
<keyword evidence="2" id="KW-1185">Reference proteome</keyword>
<evidence type="ECO:0000313" key="1">
    <source>
        <dbReference type="EMBL" id="SEC66815.1"/>
    </source>
</evidence>
<dbReference type="Proteomes" id="UP000182241">
    <property type="component" value="Unassembled WGS sequence"/>
</dbReference>